<dbReference type="Pfam" id="PF01497">
    <property type="entry name" value="Peripla_BP_2"/>
    <property type="match status" value="1"/>
</dbReference>
<feature type="signal peptide" evidence="1">
    <location>
        <begin position="1"/>
        <end position="28"/>
    </location>
</feature>
<protein>
    <submittedName>
        <fullName evidence="3">ABC transporter substrate-binding protein</fullName>
    </submittedName>
</protein>
<dbReference type="PANTHER" id="PTHR30535:SF35">
    <property type="entry name" value="PERIPLASMIC BINDING PROTEIN"/>
    <property type="match status" value="1"/>
</dbReference>
<feature type="domain" description="Fe/B12 periplasmic-binding" evidence="2">
    <location>
        <begin position="34"/>
        <end position="239"/>
    </location>
</feature>
<dbReference type="InterPro" id="IPR050902">
    <property type="entry name" value="ABC_Transporter_SBP"/>
</dbReference>
<dbReference type="Gene3D" id="3.40.50.1980">
    <property type="entry name" value="Nitrogenase molybdenum iron protein domain"/>
    <property type="match status" value="2"/>
</dbReference>
<organism evidence="3 4">
    <name type="scientific">Sphingomonas arantia</name>
    <dbReference type="NCBI Taxonomy" id="1460676"/>
    <lineage>
        <taxon>Bacteria</taxon>
        <taxon>Pseudomonadati</taxon>
        <taxon>Pseudomonadota</taxon>
        <taxon>Alphaproteobacteria</taxon>
        <taxon>Sphingomonadales</taxon>
        <taxon>Sphingomonadaceae</taxon>
        <taxon>Sphingomonas</taxon>
    </lineage>
</organism>
<dbReference type="EMBL" id="JBHUGS010000001">
    <property type="protein sequence ID" value="MFD1949751.1"/>
    <property type="molecule type" value="Genomic_DNA"/>
</dbReference>
<dbReference type="Proteomes" id="UP001597400">
    <property type="component" value="Unassembled WGS sequence"/>
</dbReference>
<evidence type="ECO:0000256" key="1">
    <source>
        <dbReference type="SAM" id="SignalP"/>
    </source>
</evidence>
<dbReference type="PANTHER" id="PTHR30535">
    <property type="entry name" value="VITAMIN B12-BINDING PROTEIN"/>
    <property type="match status" value="1"/>
</dbReference>
<dbReference type="InterPro" id="IPR002491">
    <property type="entry name" value="ABC_transptr_periplasmic_BD"/>
</dbReference>
<comment type="caution">
    <text evidence="3">The sequence shown here is derived from an EMBL/GenBank/DDBJ whole genome shotgun (WGS) entry which is preliminary data.</text>
</comment>
<dbReference type="CDD" id="cd00636">
    <property type="entry name" value="TroA-like"/>
    <property type="match status" value="1"/>
</dbReference>
<evidence type="ECO:0000259" key="2">
    <source>
        <dbReference type="Pfam" id="PF01497"/>
    </source>
</evidence>
<keyword evidence="1" id="KW-0732">Signal</keyword>
<keyword evidence="4" id="KW-1185">Reference proteome</keyword>
<dbReference type="RefSeq" id="WP_380927388.1">
    <property type="nucleotide sequence ID" value="NZ_JBHUGS010000001.1"/>
</dbReference>
<gene>
    <name evidence="3" type="ORF">ACFSGX_03080</name>
</gene>
<feature type="chain" id="PRO_5045261551" evidence="1">
    <location>
        <begin position="29"/>
        <end position="278"/>
    </location>
</feature>
<name>A0ABW4TXN2_9SPHN</name>
<evidence type="ECO:0000313" key="4">
    <source>
        <dbReference type="Proteomes" id="UP001597400"/>
    </source>
</evidence>
<proteinExistence type="predicted"/>
<accession>A0ABW4TXN2</accession>
<sequence>MIGRRVCGLGLGLAVASLSLVSAAPARVARGPKIVSINPCVDAVLMQVADRGQIAGISHYSQDPRATSIPLAQANAFRATSGTAEEVVALAPDMVITGPHVAPATIAALKRMRIALVQFPVPDSVAESVAQVREIGRITGHPDRGAVLAARIAAAARQAGGARVPALIWQSGGLVPGAGTLSDELLGRAGFRNMSAVYGLKKWDVLPLEYLVAAPPRVLLSVGAAEVGEDRLVGHPAIRRLAQRIRVAPYPTRLMNCGGPTIIAAMARLRQVRREMGA</sequence>
<reference evidence="4" key="1">
    <citation type="journal article" date="2019" name="Int. J. Syst. Evol. Microbiol.">
        <title>The Global Catalogue of Microorganisms (GCM) 10K type strain sequencing project: providing services to taxonomists for standard genome sequencing and annotation.</title>
        <authorList>
            <consortium name="The Broad Institute Genomics Platform"/>
            <consortium name="The Broad Institute Genome Sequencing Center for Infectious Disease"/>
            <person name="Wu L."/>
            <person name="Ma J."/>
        </authorList>
    </citation>
    <scope>NUCLEOTIDE SEQUENCE [LARGE SCALE GENOMIC DNA]</scope>
    <source>
        <strain evidence="4">CGMCC 1.12702</strain>
    </source>
</reference>
<dbReference type="SUPFAM" id="SSF53807">
    <property type="entry name" value="Helical backbone' metal receptor"/>
    <property type="match status" value="1"/>
</dbReference>
<evidence type="ECO:0000313" key="3">
    <source>
        <dbReference type="EMBL" id="MFD1949751.1"/>
    </source>
</evidence>